<gene>
    <name evidence="10" type="ORF">QJS35_13915</name>
</gene>
<dbReference type="InterPro" id="IPR036388">
    <property type="entry name" value="WH-like_DNA-bd_sf"/>
</dbReference>
<protein>
    <submittedName>
        <fullName evidence="10">Response regulator transcription factor</fullName>
    </submittedName>
</protein>
<dbReference type="PANTHER" id="PTHR48111">
    <property type="entry name" value="REGULATOR OF RPOS"/>
    <property type="match status" value="1"/>
</dbReference>
<keyword evidence="4 7" id="KW-0238">DNA-binding</keyword>
<feature type="domain" description="OmpR/PhoB-type" evidence="9">
    <location>
        <begin position="126"/>
        <end position="224"/>
    </location>
</feature>
<dbReference type="PROSITE" id="PS50110">
    <property type="entry name" value="RESPONSE_REGULATORY"/>
    <property type="match status" value="1"/>
</dbReference>
<dbReference type="CDD" id="cd17574">
    <property type="entry name" value="REC_OmpR"/>
    <property type="match status" value="1"/>
</dbReference>
<evidence type="ECO:0000256" key="3">
    <source>
        <dbReference type="ARBA" id="ARBA00023015"/>
    </source>
</evidence>
<dbReference type="PANTHER" id="PTHR48111:SF22">
    <property type="entry name" value="REGULATOR OF RPOS"/>
    <property type="match status" value="1"/>
</dbReference>
<dbReference type="SMART" id="SM00448">
    <property type="entry name" value="REC"/>
    <property type="match status" value="1"/>
</dbReference>
<proteinExistence type="predicted"/>
<dbReference type="SMART" id="SM00862">
    <property type="entry name" value="Trans_reg_C"/>
    <property type="match status" value="1"/>
</dbReference>
<evidence type="ECO:0000256" key="1">
    <source>
        <dbReference type="ARBA" id="ARBA00022553"/>
    </source>
</evidence>
<keyword evidence="2" id="KW-0902">Two-component regulatory system</keyword>
<feature type="domain" description="Response regulatory" evidence="8">
    <location>
        <begin position="3"/>
        <end position="116"/>
    </location>
</feature>
<evidence type="ECO:0000256" key="6">
    <source>
        <dbReference type="PROSITE-ProRule" id="PRU00169"/>
    </source>
</evidence>
<evidence type="ECO:0000259" key="8">
    <source>
        <dbReference type="PROSITE" id="PS50110"/>
    </source>
</evidence>
<dbReference type="Pfam" id="PF00486">
    <property type="entry name" value="Trans_reg_C"/>
    <property type="match status" value="1"/>
</dbReference>
<dbReference type="InterPro" id="IPR039420">
    <property type="entry name" value="WalR-like"/>
</dbReference>
<feature type="modified residue" description="4-aspartylphosphate" evidence="6">
    <location>
        <position position="52"/>
    </location>
</feature>
<dbReference type="CDD" id="cd00383">
    <property type="entry name" value="trans_reg_C"/>
    <property type="match status" value="1"/>
</dbReference>
<dbReference type="InterPro" id="IPR001867">
    <property type="entry name" value="OmpR/PhoB-type_DNA-bd"/>
</dbReference>
<dbReference type="InterPro" id="IPR001789">
    <property type="entry name" value="Sig_transdc_resp-reg_receiver"/>
</dbReference>
<dbReference type="EMBL" id="JASKHM010000007">
    <property type="protein sequence ID" value="MEQ4483488.1"/>
    <property type="molecule type" value="Genomic_DNA"/>
</dbReference>
<dbReference type="SUPFAM" id="SSF52172">
    <property type="entry name" value="CheY-like"/>
    <property type="match status" value="1"/>
</dbReference>
<dbReference type="Gene3D" id="1.10.10.10">
    <property type="entry name" value="Winged helix-like DNA-binding domain superfamily/Winged helix DNA-binding domain"/>
    <property type="match status" value="1"/>
</dbReference>
<name>A0ABV1KV25_9BACL</name>
<reference evidence="10 11" key="1">
    <citation type="journal article" date="2023" name="Genome Announc.">
        <title>Pan-Genome Analyses of the Genus Cohnella and Proposal of the Novel Species Cohnella silvisoli sp. nov., Isolated from Forest Soil.</title>
        <authorList>
            <person name="Wang C."/>
            <person name="Mao L."/>
            <person name="Bao G."/>
            <person name="Zhu H."/>
        </authorList>
    </citation>
    <scope>NUCLEOTIDE SEQUENCE [LARGE SCALE GENOMIC DNA]</scope>
    <source>
        <strain evidence="10 11">NL03-T5-1</strain>
    </source>
</reference>
<dbReference type="Gene3D" id="3.40.50.2300">
    <property type="match status" value="1"/>
</dbReference>
<evidence type="ECO:0000259" key="9">
    <source>
        <dbReference type="PROSITE" id="PS51755"/>
    </source>
</evidence>
<dbReference type="PROSITE" id="PS51755">
    <property type="entry name" value="OMPR_PHOB"/>
    <property type="match status" value="1"/>
</dbReference>
<dbReference type="Gene3D" id="6.10.250.690">
    <property type="match status" value="1"/>
</dbReference>
<evidence type="ECO:0000256" key="7">
    <source>
        <dbReference type="PROSITE-ProRule" id="PRU01091"/>
    </source>
</evidence>
<keyword evidence="3" id="KW-0805">Transcription regulation</keyword>
<evidence type="ECO:0000313" key="11">
    <source>
        <dbReference type="Proteomes" id="UP001493487"/>
    </source>
</evidence>
<evidence type="ECO:0000313" key="10">
    <source>
        <dbReference type="EMBL" id="MEQ4483488.1"/>
    </source>
</evidence>
<dbReference type="InterPro" id="IPR011006">
    <property type="entry name" value="CheY-like_superfamily"/>
</dbReference>
<keyword evidence="11" id="KW-1185">Reference proteome</keyword>
<keyword evidence="5" id="KW-0804">Transcription</keyword>
<feature type="DNA-binding region" description="OmpR/PhoB-type" evidence="7">
    <location>
        <begin position="126"/>
        <end position="224"/>
    </location>
</feature>
<comment type="caution">
    <text evidence="10">The sequence shown here is derived from an EMBL/GenBank/DDBJ whole genome shotgun (WGS) entry which is preliminary data.</text>
</comment>
<evidence type="ECO:0000256" key="5">
    <source>
        <dbReference type="ARBA" id="ARBA00023163"/>
    </source>
</evidence>
<organism evidence="10 11">
    <name type="scientific">Cohnella silvisoli</name>
    <dbReference type="NCBI Taxonomy" id="2873699"/>
    <lineage>
        <taxon>Bacteria</taxon>
        <taxon>Bacillati</taxon>
        <taxon>Bacillota</taxon>
        <taxon>Bacilli</taxon>
        <taxon>Bacillales</taxon>
        <taxon>Paenibacillaceae</taxon>
        <taxon>Cohnella</taxon>
    </lineage>
</organism>
<dbReference type="Proteomes" id="UP001493487">
    <property type="component" value="Unassembled WGS sequence"/>
</dbReference>
<evidence type="ECO:0000256" key="2">
    <source>
        <dbReference type="ARBA" id="ARBA00023012"/>
    </source>
</evidence>
<evidence type="ECO:0000256" key="4">
    <source>
        <dbReference type="ARBA" id="ARBA00023125"/>
    </source>
</evidence>
<keyword evidence="1 6" id="KW-0597">Phosphoprotein</keyword>
<accession>A0ABV1KV25</accession>
<dbReference type="RefSeq" id="WP_232185782.1">
    <property type="nucleotide sequence ID" value="NZ_JAIOAP010000006.1"/>
</dbReference>
<sequence>MKKILIVEDEPNFARFLELELTHADFEVTVAYDGEKGLEWALEDDWDVILLDVMLPVISGFDVCRKIRKVKNTPIIMLTARINVNDRVLGLDCGADDYIPKPFAIEELFARMRALFRRYEHTEQMNAVLNFLDLTLDLQARMIRKAGEIIDLTKREFDLLAIFMQNVNVVLSRDMLLDKVWGYDTEVETNVVDVYVRYLRKKLDDTGEGTYIQTLRGIGYVMRS</sequence>
<dbReference type="Pfam" id="PF00072">
    <property type="entry name" value="Response_reg"/>
    <property type="match status" value="1"/>
</dbReference>